<keyword evidence="5" id="KW-1185">Reference proteome</keyword>
<sequence>MKSLNQESDMDSDIDLLLQPYYFDNLSVDSSVAVLKAIKEEGAFLIRKRTTDDIVSQPYAISIYYGPTIIHSRINRNSNGGFTLEHSKIKKVFESVPKMIEFLEKNDTCKLTTKYSMLVSKIVDMYRTNPKIFRPIGDDEDLNQLPYFISKKSKEDLEIILLNIKKDGTFFITKHSENNLSRDKSIKYIMGIYKSNKIFFLNITKSVYDEYSIELNEPSFRSIPELVKHYNYAELRIDRERKSTLRIFEKYILDLIR</sequence>
<evidence type="ECO:0000313" key="4">
    <source>
        <dbReference type="EMBL" id="CAF0776135.1"/>
    </source>
</evidence>
<dbReference type="Pfam" id="PF00017">
    <property type="entry name" value="SH2"/>
    <property type="match status" value="1"/>
</dbReference>
<evidence type="ECO:0000313" key="5">
    <source>
        <dbReference type="Proteomes" id="UP000663879"/>
    </source>
</evidence>
<name>A0A813R3P9_9BILA</name>
<dbReference type="InterPro" id="IPR051184">
    <property type="entry name" value="Tyrosine-phos_adapter"/>
</dbReference>
<dbReference type="InterPro" id="IPR036860">
    <property type="entry name" value="SH2_dom_sf"/>
</dbReference>
<evidence type="ECO:0000256" key="2">
    <source>
        <dbReference type="PROSITE-ProRule" id="PRU00191"/>
    </source>
</evidence>
<dbReference type="AlphaFoldDB" id="A0A813R3P9"/>
<dbReference type="GO" id="GO:0005737">
    <property type="term" value="C:cytoplasm"/>
    <property type="evidence" value="ECO:0007669"/>
    <property type="project" value="TreeGrafter"/>
</dbReference>
<protein>
    <recommendedName>
        <fullName evidence="3">SH2 domain-containing protein</fullName>
    </recommendedName>
</protein>
<dbReference type="PANTHER" id="PTHR19969:SF5">
    <property type="entry name" value="CRK-LIKE PROTEIN"/>
    <property type="match status" value="1"/>
</dbReference>
<dbReference type="Proteomes" id="UP000663879">
    <property type="component" value="Unassembled WGS sequence"/>
</dbReference>
<gene>
    <name evidence="4" type="ORF">OXX778_LOCUS5211</name>
</gene>
<comment type="caution">
    <text evidence="4">The sequence shown here is derived from an EMBL/GenBank/DDBJ whole genome shotgun (WGS) entry which is preliminary data.</text>
</comment>
<dbReference type="GO" id="GO:0016477">
    <property type="term" value="P:cell migration"/>
    <property type="evidence" value="ECO:0007669"/>
    <property type="project" value="TreeGrafter"/>
</dbReference>
<organism evidence="4 5">
    <name type="scientific">Brachionus calyciflorus</name>
    <dbReference type="NCBI Taxonomy" id="104777"/>
    <lineage>
        <taxon>Eukaryota</taxon>
        <taxon>Metazoa</taxon>
        <taxon>Spiralia</taxon>
        <taxon>Gnathifera</taxon>
        <taxon>Rotifera</taxon>
        <taxon>Eurotatoria</taxon>
        <taxon>Monogononta</taxon>
        <taxon>Pseudotrocha</taxon>
        <taxon>Ploima</taxon>
        <taxon>Brachionidae</taxon>
        <taxon>Brachionus</taxon>
    </lineage>
</organism>
<reference evidence="4" key="1">
    <citation type="submission" date="2021-02" db="EMBL/GenBank/DDBJ databases">
        <authorList>
            <person name="Nowell W R."/>
        </authorList>
    </citation>
    <scope>NUCLEOTIDE SEQUENCE</scope>
    <source>
        <strain evidence="4">Ploen Becks lab</strain>
    </source>
</reference>
<keyword evidence="1 2" id="KW-0727">SH2 domain</keyword>
<dbReference type="Gene3D" id="3.30.505.10">
    <property type="entry name" value="SH2 domain"/>
    <property type="match status" value="2"/>
</dbReference>
<dbReference type="GO" id="GO:0007167">
    <property type="term" value="P:enzyme-linked receptor protein signaling pathway"/>
    <property type="evidence" value="ECO:0007669"/>
    <property type="project" value="TreeGrafter"/>
</dbReference>
<dbReference type="SUPFAM" id="SSF55550">
    <property type="entry name" value="SH2 domain"/>
    <property type="match status" value="2"/>
</dbReference>
<dbReference type="PANTHER" id="PTHR19969">
    <property type="entry name" value="SH2-SH3 ADAPTOR PROTEIN-RELATED"/>
    <property type="match status" value="1"/>
</dbReference>
<dbReference type="InterPro" id="IPR000980">
    <property type="entry name" value="SH2"/>
</dbReference>
<feature type="domain" description="SH2" evidence="3">
    <location>
        <begin position="21"/>
        <end position="136"/>
    </location>
</feature>
<dbReference type="GO" id="GO:0030971">
    <property type="term" value="F:receptor tyrosine kinase binding"/>
    <property type="evidence" value="ECO:0007669"/>
    <property type="project" value="TreeGrafter"/>
</dbReference>
<evidence type="ECO:0000256" key="1">
    <source>
        <dbReference type="ARBA" id="ARBA00022999"/>
    </source>
</evidence>
<dbReference type="SMART" id="SM00252">
    <property type="entry name" value="SH2"/>
    <property type="match status" value="2"/>
</dbReference>
<dbReference type="PROSITE" id="PS50001">
    <property type="entry name" value="SH2"/>
    <property type="match status" value="2"/>
</dbReference>
<dbReference type="EMBL" id="CAJNOC010000555">
    <property type="protein sequence ID" value="CAF0776135.1"/>
    <property type="molecule type" value="Genomic_DNA"/>
</dbReference>
<proteinExistence type="predicted"/>
<accession>A0A813R3P9</accession>
<dbReference type="GO" id="GO:0035591">
    <property type="term" value="F:signaling adaptor activity"/>
    <property type="evidence" value="ECO:0007669"/>
    <property type="project" value="TreeGrafter"/>
</dbReference>
<evidence type="ECO:0000259" key="3">
    <source>
        <dbReference type="PROSITE" id="PS50001"/>
    </source>
</evidence>
<feature type="domain" description="SH2" evidence="3">
    <location>
        <begin position="147"/>
        <end position="230"/>
    </location>
</feature>